<evidence type="ECO:0000313" key="5">
    <source>
        <dbReference type="EMBL" id="QJR15065.1"/>
    </source>
</evidence>
<keyword evidence="3" id="KW-0175">Coiled coil</keyword>
<evidence type="ECO:0000313" key="6">
    <source>
        <dbReference type="Proteomes" id="UP000503096"/>
    </source>
</evidence>
<sequence length="389" mass="43626">MPPMDSQSLLVVLAVLVVILVAVVAWLAVTLRAGQESRHREVLSDLHSGLNTSADRIASRQSEEGDRLRRAVADELQRNREGLLSFEKALAEKVDHRLGEIGGKVSERLDEGFKRTNDTFVNVMLRLQTIDDAQKKLEALSSNVTSLQNLLGSKSARGALGERQLEDLVRNMLPDTAFDFQYTFPSGVRADCVLKLPEPMGLLCVDSKFPLENYERMISDGAEKVSITVFKSDVRRHVDNIALRYIIPGQTADGAVMFVPSEAIFAEIHSRHRDLVDYALQKRVWIVSPTTMMAVVNTARVVIKDVEQRRQIHLIKDELGKLAADFNRFQARMDKLATHINQAKTDVEDVQTSSRKITERFVKIERVELDSNKPSLTLVKPNAEGNDSE</sequence>
<dbReference type="GO" id="GO:0006310">
    <property type="term" value="P:DNA recombination"/>
    <property type="evidence" value="ECO:0007669"/>
    <property type="project" value="UniProtKB-KW"/>
</dbReference>
<reference evidence="5 6" key="1">
    <citation type="submission" date="2020-04" db="EMBL/GenBank/DDBJ databases">
        <title>Usitatibacter rugosus gen. nov., sp. nov. and Usitatibacter palustris sp. nov., novel members of Usitatibacteraceae fam. nov. within the order Nitrosomonadales isolated from soil.</title>
        <authorList>
            <person name="Huber K.J."/>
            <person name="Neumann-Schaal M."/>
            <person name="Geppert A."/>
            <person name="Luckner M."/>
            <person name="Wanner G."/>
            <person name="Overmann J."/>
        </authorList>
    </citation>
    <scope>NUCLEOTIDE SEQUENCE [LARGE SCALE GENOMIC DNA]</scope>
    <source>
        <strain evidence="5 6">Swamp67</strain>
    </source>
</reference>
<evidence type="ECO:0008006" key="7">
    <source>
        <dbReference type="Google" id="ProtNLM"/>
    </source>
</evidence>
<dbReference type="InterPro" id="IPR003798">
    <property type="entry name" value="DNA_recombination_RmuC"/>
</dbReference>
<keyword evidence="6" id="KW-1185">Reference proteome</keyword>
<dbReference type="Proteomes" id="UP000503096">
    <property type="component" value="Chromosome"/>
</dbReference>
<organism evidence="5 6">
    <name type="scientific">Usitatibacter palustris</name>
    <dbReference type="NCBI Taxonomy" id="2732487"/>
    <lineage>
        <taxon>Bacteria</taxon>
        <taxon>Pseudomonadati</taxon>
        <taxon>Pseudomonadota</taxon>
        <taxon>Betaproteobacteria</taxon>
        <taxon>Nitrosomonadales</taxon>
        <taxon>Usitatibacteraceae</taxon>
        <taxon>Usitatibacter</taxon>
    </lineage>
</organism>
<dbReference type="FunCoup" id="A0A6M4H7B9">
    <property type="interactions" value="110"/>
</dbReference>
<dbReference type="PANTHER" id="PTHR30563:SF0">
    <property type="entry name" value="DNA RECOMBINATION PROTEIN RMUC"/>
    <property type="match status" value="1"/>
</dbReference>
<evidence type="ECO:0000256" key="4">
    <source>
        <dbReference type="ARBA" id="ARBA00023172"/>
    </source>
</evidence>
<dbReference type="PANTHER" id="PTHR30563">
    <property type="entry name" value="DNA RECOMBINATION PROTEIN RMUC"/>
    <property type="match status" value="1"/>
</dbReference>
<proteinExistence type="inferred from homology"/>
<dbReference type="InParanoid" id="A0A6M4H7B9"/>
<comment type="function">
    <text evidence="1">Involved in DNA recombination.</text>
</comment>
<dbReference type="KEGG" id="upl:DSM104440_01881"/>
<dbReference type="Pfam" id="PF02646">
    <property type="entry name" value="RmuC"/>
    <property type="match status" value="1"/>
</dbReference>
<name>A0A6M4H7B9_9PROT</name>
<dbReference type="AlphaFoldDB" id="A0A6M4H7B9"/>
<evidence type="ECO:0000256" key="2">
    <source>
        <dbReference type="ARBA" id="ARBA00009840"/>
    </source>
</evidence>
<keyword evidence="4" id="KW-0233">DNA recombination</keyword>
<protein>
    <recommendedName>
        <fullName evidence="7">DNA recombination protein RmuC</fullName>
    </recommendedName>
</protein>
<evidence type="ECO:0000256" key="3">
    <source>
        <dbReference type="ARBA" id="ARBA00023054"/>
    </source>
</evidence>
<accession>A0A6M4H7B9</accession>
<evidence type="ECO:0000256" key="1">
    <source>
        <dbReference type="ARBA" id="ARBA00003416"/>
    </source>
</evidence>
<dbReference type="EMBL" id="CP053073">
    <property type="protein sequence ID" value="QJR15065.1"/>
    <property type="molecule type" value="Genomic_DNA"/>
</dbReference>
<comment type="similarity">
    <text evidence="2">Belongs to the RmuC family.</text>
</comment>
<gene>
    <name evidence="5" type="ORF">DSM104440_01881</name>
</gene>